<sequence>MNLMENIKNNSLSKKLIISYNYGVYIIIVLGLIFLFIITKDNVYSFIFGLTLLVIYFVLVNRENPYIEIDDSSILLKYFYIYKFKQFKYQVSEIKKVEVYNNPRGLRNHKTCLYIELLNDKKIVVHQLGTHREEGNQIILKLKEINVEILELDSNK</sequence>
<evidence type="ECO:0000313" key="3">
    <source>
        <dbReference type="Proteomes" id="UP000808349"/>
    </source>
</evidence>
<reference evidence="2 3" key="1">
    <citation type="submission" date="2020-10" db="EMBL/GenBank/DDBJ databases">
        <title>Connecting structure to function with the recovery of over 1000 high-quality activated sludge metagenome-assembled genomes encoding full-length rRNA genes using long-read sequencing.</title>
        <authorList>
            <person name="Singleton C.M."/>
            <person name="Petriglieri F."/>
            <person name="Kristensen J.M."/>
            <person name="Kirkegaard R.H."/>
            <person name="Michaelsen T.Y."/>
            <person name="Andersen M.H."/>
            <person name="Karst S.M."/>
            <person name="Dueholm M.S."/>
            <person name="Nielsen P.H."/>
            <person name="Albertsen M."/>
        </authorList>
    </citation>
    <scope>NUCLEOTIDE SEQUENCE [LARGE SCALE GENOMIC DNA]</scope>
    <source>
        <strain evidence="2">Ribe_18-Q3-R11-54_BAT3C.373</strain>
    </source>
</reference>
<dbReference type="EMBL" id="JADKFW010000013">
    <property type="protein sequence ID" value="MBK9718808.1"/>
    <property type="molecule type" value="Genomic_DNA"/>
</dbReference>
<accession>A0A9D7SBL3</accession>
<evidence type="ECO:0000256" key="1">
    <source>
        <dbReference type="SAM" id="Phobius"/>
    </source>
</evidence>
<gene>
    <name evidence="2" type="ORF">IPO85_15080</name>
</gene>
<organism evidence="2 3">
    <name type="scientific">Candidatus Defluviibacterium haderslevense</name>
    <dbReference type="NCBI Taxonomy" id="2981993"/>
    <lineage>
        <taxon>Bacteria</taxon>
        <taxon>Pseudomonadati</taxon>
        <taxon>Bacteroidota</taxon>
        <taxon>Saprospiria</taxon>
        <taxon>Saprospirales</taxon>
        <taxon>Saprospiraceae</taxon>
        <taxon>Candidatus Defluviibacterium</taxon>
    </lineage>
</organism>
<dbReference type="Proteomes" id="UP000808349">
    <property type="component" value="Unassembled WGS sequence"/>
</dbReference>
<keyword evidence="1" id="KW-0472">Membrane</keyword>
<feature type="transmembrane region" description="Helical" evidence="1">
    <location>
        <begin position="43"/>
        <end position="60"/>
    </location>
</feature>
<protein>
    <submittedName>
        <fullName evidence="2">Uncharacterized protein</fullName>
    </submittedName>
</protein>
<evidence type="ECO:0000313" key="2">
    <source>
        <dbReference type="EMBL" id="MBK9718808.1"/>
    </source>
</evidence>
<keyword evidence="1" id="KW-0812">Transmembrane</keyword>
<comment type="caution">
    <text evidence="2">The sequence shown here is derived from an EMBL/GenBank/DDBJ whole genome shotgun (WGS) entry which is preliminary data.</text>
</comment>
<dbReference type="AlphaFoldDB" id="A0A9D7SBL3"/>
<name>A0A9D7SBL3_9BACT</name>
<keyword evidence="1" id="KW-1133">Transmembrane helix</keyword>
<feature type="transmembrane region" description="Helical" evidence="1">
    <location>
        <begin position="20"/>
        <end position="37"/>
    </location>
</feature>
<proteinExistence type="predicted"/>